<keyword evidence="2" id="KW-1185">Reference proteome</keyword>
<protein>
    <recommendedName>
        <fullName evidence="3">NAD-specific glutamate dehydrogenase</fullName>
    </recommendedName>
</protein>
<dbReference type="EMBL" id="CADIKK010000007">
    <property type="protein sequence ID" value="CAB3784896.1"/>
    <property type="molecule type" value="Genomic_DNA"/>
</dbReference>
<proteinExistence type="predicted"/>
<dbReference type="AlphaFoldDB" id="A0A6S7BDA3"/>
<name>A0A6S7BDA3_9BURK</name>
<dbReference type="Proteomes" id="UP000494365">
    <property type="component" value="Unassembled WGS sequence"/>
</dbReference>
<evidence type="ECO:0008006" key="3">
    <source>
        <dbReference type="Google" id="ProtNLM"/>
    </source>
</evidence>
<organism evidence="1 2">
    <name type="scientific">Paraburkholderia ultramafica</name>
    <dbReference type="NCBI Taxonomy" id="1544867"/>
    <lineage>
        <taxon>Bacteria</taxon>
        <taxon>Pseudomonadati</taxon>
        <taxon>Pseudomonadota</taxon>
        <taxon>Betaproteobacteria</taxon>
        <taxon>Burkholderiales</taxon>
        <taxon>Burkholderiaceae</taxon>
        <taxon>Paraburkholderia</taxon>
    </lineage>
</organism>
<accession>A0A6S7BDA3</accession>
<evidence type="ECO:0000313" key="2">
    <source>
        <dbReference type="Proteomes" id="UP000494365"/>
    </source>
</evidence>
<evidence type="ECO:0000313" key="1">
    <source>
        <dbReference type="EMBL" id="CAB3784896.1"/>
    </source>
</evidence>
<sequence length="387" mass="43119">MRRAGARGTRRRGSGVGEPLAILFDQFVERQIQHVVAVLAVHKHLGRIRIDLLHGFHVHARANHSGRFRVLCEDLLEAVGLALRLRHRLLAIGFRLFDLTRHVGLRTRQQIRRIGLRITLRAFVFLMHFGGVVERGLHLVGHLHALNRHTGHGEAGLVLIEGLLDRRHQLLAHCFAILIEDLVRAGRADNAAHRRLRGVHHALIGIDAAKQIIGGFAHLELHREAHFDDVTVVREHRRVLHIRETHHVVAADLDLADLADIDELMCFERIRQTPVHTLPCRVAILAELHHDRSLAILHDEHAAAEIDRNQHADHDAHADARTTSIVRTATARTAALASEDAAQAAVEITPHLVEIGRTFTVPGRTLGIVRPLPVAIAVAPAPARIVQ</sequence>
<reference evidence="1 2" key="1">
    <citation type="submission" date="2020-04" db="EMBL/GenBank/DDBJ databases">
        <authorList>
            <person name="De Canck E."/>
        </authorList>
    </citation>
    <scope>NUCLEOTIDE SEQUENCE [LARGE SCALE GENOMIC DNA]</scope>
    <source>
        <strain evidence="1 2">LMG 28614</strain>
    </source>
</reference>
<gene>
    <name evidence="1" type="ORF">LMG28614_02041</name>
</gene>